<evidence type="ECO:0000256" key="5">
    <source>
        <dbReference type="ARBA" id="ARBA00022475"/>
    </source>
</evidence>
<evidence type="ECO:0000256" key="3">
    <source>
        <dbReference type="ARBA" id="ARBA00014919"/>
    </source>
</evidence>
<evidence type="ECO:0000256" key="11">
    <source>
        <dbReference type="ARBA" id="ARBA00023225"/>
    </source>
</evidence>
<keyword evidence="8" id="KW-0653">Protein transport</keyword>
<keyword evidence="10" id="KW-0472">Membrane</keyword>
<keyword evidence="11" id="KW-1006">Bacterial flagellum protein export</keyword>
<dbReference type="SMART" id="SM00382">
    <property type="entry name" value="AAA"/>
    <property type="match status" value="1"/>
</dbReference>
<dbReference type="CDD" id="cd17873">
    <property type="entry name" value="FlhF"/>
    <property type="match status" value="1"/>
</dbReference>
<dbReference type="Gene3D" id="3.40.50.300">
    <property type="entry name" value="P-loop containing nucleotide triphosphate hydrolases"/>
    <property type="match status" value="1"/>
</dbReference>
<evidence type="ECO:0000256" key="13">
    <source>
        <dbReference type="ARBA" id="ARBA00030866"/>
    </source>
</evidence>
<evidence type="ECO:0000256" key="9">
    <source>
        <dbReference type="ARBA" id="ARBA00023134"/>
    </source>
</evidence>
<dbReference type="SMART" id="SM00962">
    <property type="entry name" value="SRP54"/>
    <property type="match status" value="1"/>
</dbReference>
<gene>
    <name evidence="16" type="ORF">KL86APRO_11453</name>
</gene>
<comment type="similarity">
    <text evidence="2">Belongs to the GTP-binding SRP family.</text>
</comment>
<evidence type="ECO:0000256" key="1">
    <source>
        <dbReference type="ARBA" id="ARBA00004515"/>
    </source>
</evidence>
<protein>
    <recommendedName>
        <fullName evidence="3">Flagellar biosynthesis protein FlhF</fullName>
    </recommendedName>
    <alternativeName>
        <fullName evidence="13">Flagella-associated GTP-binding protein</fullName>
    </alternativeName>
</protein>
<dbReference type="GO" id="GO:0003924">
    <property type="term" value="F:GTPase activity"/>
    <property type="evidence" value="ECO:0007669"/>
    <property type="project" value="InterPro"/>
</dbReference>
<dbReference type="InterPro" id="IPR000897">
    <property type="entry name" value="SRP54_GTPase_dom"/>
</dbReference>
<comment type="subcellular location">
    <subcellularLocation>
        <location evidence="1">Cell inner membrane</location>
        <topology evidence="1">Peripheral membrane protein</topology>
        <orientation evidence="1">Cytoplasmic side</orientation>
    </subcellularLocation>
</comment>
<dbReference type="GO" id="GO:0005886">
    <property type="term" value="C:plasma membrane"/>
    <property type="evidence" value="ECO:0007669"/>
    <property type="project" value="UniProtKB-SubCell"/>
</dbReference>
<dbReference type="GO" id="GO:0015031">
    <property type="term" value="P:protein transport"/>
    <property type="evidence" value="ECO:0007669"/>
    <property type="project" value="UniProtKB-KW"/>
</dbReference>
<evidence type="ECO:0000256" key="12">
    <source>
        <dbReference type="ARBA" id="ARBA00025337"/>
    </source>
</evidence>
<keyword evidence="5" id="KW-1003">Cell membrane</keyword>
<dbReference type="Pfam" id="PF00448">
    <property type="entry name" value="SRP54"/>
    <property type="match status" value="1"/>
</dbReference>
<evidence type="ECO:0000256" key="2">
    <source>
        <dbReference type="ARBA" id="ARBA00008531"/>
    </source>
</evidence>
<keyword evidence="9" id="KW-0342">GTP-binding</keyword>
<evidence type="ECO:0000256" key="6">
    <source>
        <dbReference type="ARBA" id="ARBA00022741"/>
    </source>
</evidence>
<evidence type="ECO:0000259" key="15">
    <source>
        <dbReference type="SMART" id="SM00962"/>
    </source>
</evidence>
<dbReference type="GO" id="GO:0044781">
    <property type="term" value="P:bacterial-type flagellum organization"/>
    <property type="evidence" value="ECO:0007669"/>
    <property type="project" value="UniProtKB-KW"/>
</dbReference>
<dbReference type="EMBL" id="FLUO01000001">
    <property type="protein sequence ID" value="SBW01559.1"/>
    <property type="molecule type" value="Genomic_DNA"/>
</dbReference>
<proteinExistence type="inferred from homology"/>
<dbReference type="AlphaFoldDB" id="A0A212JQ44"/>
<dbReference type="InterPro" id="IPR003593">
    <property type="entry name" value="AAA+_ATPase"/>
</dbReference>
<dbReference type="GO" id="GO:0006614">
    <property type="term" value="P:SRP-dependent cotranslational protein targeting to membrane"/>
    <property type="evidence" value="ECO:0007669"/>
    <property type="project" value="InterPro"/>
</dbReference>
<dbReference type="PANTHER" id="PTHR43134:SF3">
    <property type="entry name" value="FLAGELLAR BIOSYNTHESIS PROTEIN FLHF"/>
    <property type="match status" value="1"/>
</dbReference>
<feature type="domain" description="AAA+ ATPase" evidence="14">
    <location>
        <begin position="124"/>
        <end position="268"/>
    </location>
</feature>
<sequence>MRLKTYTAPGMAEAMEMVRAELGEDAIIVSTQRGVGGQGVRITAAIEDPPHEDDAIEEALREPGELTRPLARLKEALDYHGVPDRLIDKLLVTARSLDDEGPVMACAAALDANFGFAPLPDKTARKPLILVGPPGSGKSLTVAKLAARAHLNGKKVRVVSADAVRAGAMDQLKAFTTILQIELERARGAVSLARLLKDGPPSDLVLIDSPGLNPFSIPDMAYLKSLCECAEMEPILVMGAGGDPVECWDIARAFADVGATRILATRLDMTRRLGGIFAAAEAGRMKFCDVTINPHVADGLCPISPISLARLILPPDDAAELPPPPWADENEVSA</sequence>
<dbReference type="PANTHER" id="PTHR43134">
    <property type="entry name" value="SIGNAL RECOGNITION PARTICLE RECEPTOR SUBUNIT ALPHA"/>
    <property type="match status" value="1"/>
</dbReference>
<evidence type="ECO:0000259" key="14">
    <source>
        <dbReference type="SMART" id="SM00382"/>
    </source>
</evidence>
<evidence type="ECO:0000313" key="16">
    <source>
        <dbReference type="EMBL" id="SBW01559.1"/>
    </source>
</evidence>
<organism evidence="16">
    <name type="scientific">uncultured Alphaproteobacteria bacterium</name>
    <dbReference type="NCBI Taxonomy" id="91750"/>
    <lineage>
        <taxon>Bacteria</taxon>
        <taxon>Pseudomonadati</taxon>
        <taxon>Pseudomonadota</taxon>
        <taxon>Alphaproteobacteria</taxon>
        <taxon>environmental samples</taxon>
    </lineage>
</organism>
<keyword evidence="16" id="KW-0969">Cilium</keyword>
<dbReference type="GO" id="GO:0005525">
    <property type="term" value="F:GTP binding"/>
    <property type="evidence" value="ECO:0007669"/>
    <property type="project" value="UniProtKB-KW"/>
</dbReference>
<name>A0A212JQ44_9PROT</name>
<evidence type="ECO:0000256" key="4">
    <source>
        <dbReference type="ARBA" id="ARBA00022448"/>
    </source>
</evidence>
<keyword evidence="16" id="KW-0282">Flagellum</keyword>
<dbReference type="GO" id="GO:0005047">
    <property type="term" value="F:signal recognition particle binding"/>
    <property type="evidence" value="ECO:0007669"/>
    <property type="project" value="TreeGrafter"/>
</dbReference>
<feature type="domain" description="SRP54-type proteins GTP-binding" evidence="15">
    <location>
        <begin position="125"/>
        <end position="314"/>
    </location>
</feature>
<keyword evidence="16" id="KW-0966">Cell projection</keyword>
<reference evidence="16" key="1">
    <citation type="submission" date="2016-04" db="EMBL/GenBank/DDBJ databases">
        <authorList>
            <person name="Evans L.H."/>
            <person name="Alamgir A."/>
            <person name="Owens N."/>
            <person name="Weber N.D."/>
            <person name="Virtaneva K."/>
            <person name="Barbian K."/>
            <person name="Babar A."/>
            <person name="Rosenke K."/>
        </authorList>
    </citation>
    <scope>NUCLEOTIDE SEQUENCE</scope>
    <source>
        <strain evidence="16">86</strain>
    </source>
</reference>
<comment type="function">
    <text evidence="12">Necessary for flagellar biosynthesis. May be involved in translocation of the flagellum.</text>
</comment>
<evidence type="ECO:0000256" key="8">
    <source>
        <dbReference type="ARBA" id="ARBA00022927"/>
    </source>
</evidence>
<keyword evidence="6" id="KW-0547">Nucleotide-binding</keyword>
<dbReference type="InterPro" id="IPR027417">
    <property type="entry name" value="P-loop_NTPase"/>
</dbReference>
<keyword evidence="4" id="KW-0813">Transport</keyword>
<dbReference type="InterPro" id="IPR047040">
    <property type="entry name" value="FlhF__GTPase_dom"/>
</dbReference>
<keyword evidence="7" id="KW-1005">Bacterial flagellum biogenesis</keyword>
<dbReference type="SUPFAM" id="SSF52540">
    <property type="entry name" value="P-loop containing nucleoside triphosphate hydrolases"/>
    <property type="match status" value="1"/>
</dbReference>
<evidence type="ECO:0000256" key="10">
    <source>
        <dbReference type="ARBA" id="ARBA00023136"/>
    </source>
</evidence>
<evidence type="ECO:0000256" key="7">
    <source>
        <dbReference type="ARBA" id="ARBA00022795"/>
    </source>
</evidence>
<accession>A0A212JQ44</accession>